<feature type="non-terminal residue" evidence="4">
    <location>
        <position position="312"/>
    </location>
</feature>
<keyword evidence="2" id="KW-0812">Transmembrane</keyword>
<name>A0A382BHX4_9ZZZZ</name>
<dbReference type="SUPFAM" id="SSF51905">
    <property type="entry name" value="FAD/NAD(P)-binding domain"/>
    <property type="match status" value="1"/>
</dbReference>
<dbReference type="EMBL" id="UINC01029900">
    <property type="protein sequence ID" value="SVB13416.1"/>
    <property type="molecule type" value="Genomic_DNA"/>
</dbReference>
<dbReference type="Gene3D" id="3.30.70.2450">
    <property type="match status" value="1"/>
</dbReference>
<keyword evidence="1" id="KW-0560">Oxidoreductase</keyword>
<evidence type="ECO:0000256" key="2">
    <source>
        <dbReference type="SAM" id="Phobius"/>
    </source>
</evidence>
<protein>
    <recommendedName>
        <fullName evidence="3">FAD-binding domain-containing protein</fullName>
    </recommendedName>
</protein>
<reference evidence="4" key="1">
    <citation type="submission" date="2018-05" db="EMBL/GenBank/DDBJ databases">
        <authorList>
            <person name="Lanie J.A."/>
            <person name="Ng W.-L."/>
            <person name="Kazmierczak K.M."/>
            <person name="Andrzejewski T.M."/>
            <person name="Davidsen T.M."/>
            <person name="Wayne K.J."/>
            <person name="Tettelin H."/>
            <person name="Glass J.I."/>
            <person name="Rusch D."/>
            <person name="Podicherti R."/>
            <person name="Tsui H.-C.T."/>
            <person name="Winkler M.E."/>
        </authorList>
    </citation>
    <scope>NUCLEOTIDE SEQUENCE</scope>
</reference>
<dbReference type="AlphaFoldDB" id="A0A382BHX4"/>
<dbReference type="PANTHER" id="PTHR43476:SF5">
    <property type="entry name" value="FAD-DEPENDENT MONOOXYGENASE"/>
    <property type="match status" value="1"/>
</dbReference>
<sequence length="312" mass="34842">MTNKTQIIIAGAGPVGCVVGLILARAGISVTILESENDLIPELRASTFHPPTLDMLDDLGVTPKLIDQGLITPKIQYRDLEDGLVAEFDHALIDDRTKHPYRLQCEQFKLTRIIAEMLKEFPHAEISFDSKFVDASQTDNAVRVFYETPAGSEQVTCDYLIGADGSRSEVRKSQKIEFQGFTYPEQFVTVSVPEDVDKIVPGMGHVCYIAHPTQWCALIHAPDYWRFLFPIPMETTKEEAFDDDFLESRLQHLAPHQERYAIQLRTLYGVNQRVAETYRLGRILLAGDSAHVNNPLGGMGMNGGIHDGVNLA</sequence>
<keyword evidence="2" id="KW-1133">Transmembrane helix</keyword>
<dbReference type="Gene3D" id="3.50.50.60">
    <property type="entry name" value="FAD/NAD(P)-binding domain"/>
    <property type="match status" value="1"/>
</dbReference>
<dbReference type="PANTHER" id="PTHR43476">
    <property type="entry name" value="3-(3-HYDROXY-PHENYL)PROPIONATE/3-HYDROXYCINNAMIC ACID HYDROXYLASE"/>
    <property type="match status" value="1"/>
</dbReference>
<feature type="transmembrane region" description="Helical" evidence="2">
    <location>
        <begin position="7"/>
        <end position="28"/>
    </location>
</feature>
<dbReference type="GO" id="GO:0071949">
    <property type="term" value="F:FAD binding"/>
    <property type="evidence" value="ECO:0007669"/>
    <property type="project" value="InterPro"/>
</dbReference>
<gene>
    <name evidence="4" type="ORF">METZ01_LOCUS166270</name>
</gene>
<dbReference type="Pfam" id="PF01494">
    <property type="entry name" value="FAD_binding_3"/>
    <property type="match status" value="1"/>
</dbReference>
<feature type="domain" description="FAD-binding" evidence="3">
    <location>
        <begin position="4"/>
        <end position="312"/>
    </location>
</feature>
<proteinExistence type="predicted"/>
<dbReference type="InterPro" id="IPR036188">
    <property type="entry name" value="FAD/NAD-bd_sf"/>
</dbReference>
<dbReference type="PRINTS" id="PR00420">
    <property type="entry name" value="RNGMNOXGNASE"/>
</dbReference>
<accession>A0A382BHX4</accession>
<evidence type="ECO:0000313" key="4">
    <source>
        <dbReference type="EMBL" id="SVB13416.1"/>
    </source>
</evidence>
<organism evidence="4">
    <name type="scientific">marine metagenome</name>
    <dbReference type="NCBI Taxonomy" id="408172"/>
    <lineage>
        <taxon>unclassified sequences</taxon>
        <taxon>metagenomes</taxon>
        <taxon>ecological metagenomes</taxon>
    </lineage>
</organism>
<keyword evidence="2" id="KW-0472">Membrane</keyword>
<evidence type="ECO:0000259" key="3">
    <source>
        <dbReference type="Pfam" id="PF01494"/>
    </source>
</evidence>
<evidence type="ECO:0000256" key="1">
    <source>
        <dbReference type="ARBA" id="ARBA00023002"/>
    </source>
</evidence>
<dbReference type="InterPro" id="IPR002938">
    <property type="entry name" value="FAD-bd"/>
</dbReference>
<dbReference type="InterPro" id="IPR050631">
    <property type="entry name" value="PheA/TfdB_FAD_monoxygenase"/>
</dbReference>
<dbReference type="GO" id="GO:0016491">
    <property type="term" value="F:oxidoreductase activity"/>
    <property type="evidence" value="ECO:0007669"/>
    <property type="project" value="UniProtKB-KW"/>
</dbReference>